<feature type="binding site" evidence="12">
    <location>
        <begin position="225"/>
        <end position="227"/>
    </location>
    <ligand>
        <name>S-adenosyl-L-methionine</name>
        <dbReference type="ChEBI" id="CHEBI:59789"/>
    </ligand>
</feature>
<feature type="binding site" evidence="12">
    <location>
        <position position="301"/>
    </location>
    <ligand>
        <name>S-adenosyl-L-methionine</name>
        <dbReference type="ChEBI" id="CHEBI:59789"/>
    </ligand>
</feature>
<feature type="binding site" evidence="12">
    <location>
        <position position="120"/>
    </location>
    <ligand>
        <name>[4Fe-4S] cluster</name>
        <dbReference type="ChEBI" id="CHEBI:49883"/>
        <note>4Fe-4S-S-AdoMet</note>
    </ligand>
</feature>
<dbReference type="Gene3D" id="1.10.150.530">
    <property type="match status" value="1"/>
</dbReference>
<gene>
    <name evidence="12" type="primary">rlmN</name>
    <name evidence="14" type="ORF">SE15_05240</name>
</gene>
<dbReference type="Proteomes" id="UP000050544">
    <property type="component" value="Unassembled WGS sequence"/>
</dbReference>
<keyword evidence="15" id="KW-1185">Reference proteome</keyword>
<dbReference type="GO" id="GO:0046872">
    <property type="term" value="F:metal ion binding"/>
    <property type="evidence" value="ECO:0007669"/>
    <property type="project" value="UniProtKB-KW"/>
</dbReference>
<comment type="caution">
    <text evidence="14">The sequence shown here is derived from an EMBL/GenBank/DDBJ whole genome shotgun (WGS) entry which is preliminary data.</text>
</comment>
<dbReference type="EC" id="2.1.1.192" evidence="12"/>
<dbReference type="GO" id="GO:0000049">
    <property type="term" value="F:tRNA binding"/>
    <property type="evidence" value="ECO:0007669"/>
    <property type="project" value="UniProtKB-UniRule"/>
</dbReference>
<name>A0A0P6XP84_9CHLR</name>
<keyword evidence="6 12" id="KW-0808">Transferase</keyword>
<dbReference type="PROSITE" id="PS51918">
    <property type="entry name" value="RADICAL_SAM"/>
    <property type="match status" value="1"/>
</dbReference>
<comment type="catalytic activity">
    <reaction evidence="12">
        <text>adenosine(2503) in 23S rRNA + 2 reduced [2Fe-2S]-[ferredoxin] + 2 S-adenosyl-L-methionine = 2-methyladenosine(2503) in 23S rRNA + 5'-deoxyadenosine + L-methionine + 2 oxidized [2Fe-2S]-[ferredoxin] + S-adenosyl-L-homocysteine</text>
        <dbReference type="Rhea" id="RHEA:42916"/>
        <dbReference type="Rhea" id="RHEA-COMP:10000"/>
        <dbReference type="Rhea" id="RHEA-COMP:10001"/>
        <dbReference type="Rhea" id="RHEA-COMP:10152"/>
        <dbReference type="Rhea" id="RHEA-COMP:10282"/>
        <dbReference type="ChEBI" id="CHEBI:17319"/>
        <dbReference type="ChEBI" id="CHEBI:33737"/>
        <dbReference type="ChEBI" id="CHEBI:33738"/>
        <dbReference type="ChEBI" id="CHEBI:57844"/>
        <dbReference type="ChEBI" id="CHEBI:57856"/>
        <dbReference type="ChEBI" id="CHEBI:59789"/>
        <dbReference type="ChEBI" id="CHEBI:74411"/>
        <dbReference type="ChEBI" id="CHEBI:74497"/>
        <dbReference type="EC" id="2.1.1.192"/>
    </reaction>
</comment>
<evidence type="ECO:0000256" key="8">
    <source>
        <dbReference type="ARBA" id="ARBA00022694"/>
    </source>
</evidence>
<evidence type="ECO:0000313" key="14">
    <source>
        <dbReference type="EMBL" id="KPL84494.1"/>
    </source>
</evidence>
<dbReference type="STRING" id="869279.SE15_05240"/>
<keyword evidence="12" id="KW-1015">Disulfide bond</keyword>
<dbReference type="SFLD" id="SFLDS00029">
    <property type="entry name" value="Radical_SAM"/>
    <property type="match status" value="1"/>
</dbReference>
<dbReference type="GO" id="GO:0005737">
    <property type="term" value="C:cytoplasm"/>
    <property type="evidence" value="ECO:0007669"/>
    <property type="project" value="UniProtKB-SubCell"/>
</dbReference>
<dbReference type="InterPro" id="IPR027492">
    <property type="entry name" value="RNA_MTrfase_RlmN"/>
</dbReference>
<dbReference type="AlphaFoldDB" id="A0A0P6XP84"/>
<dbReference type="Gene3D" id="3.20.20.70">
    <property type="entry name" value="Aldolase class I"/>
    <property type="match status" value="1"/>
</dbReference>
<comment type="caution">
    <text evidence="12">Lacks conserved residue(s) required for the propagation of feature annotation.</text>
</comment>
<feature type="binding site" evidence="12">
    <location>
        <begin position="170"/>
        <end position="171"/>
    </location>
    <ligand>
        <name>S-adenosyl-L-methionine</name>
        <dbReference type="ChEBI" id="CHEBI:59789"/>
    </ligand>
</feature>
<evidence type="ECO:0000256" key="4">
    <source>
        <dbReference type="ARBA" id="ARBA00022552"/>
    </source>
</evidence>
<dbReference type="InterPro" id="IPR007197">
    <property type="entry name" value="rSAM"/>
</dbReference>
<keyword evidence="5 12" id="KW-0489">Methyltransferase</keyword>
<evidence type="ECO:0000256" key="3">
    <source>
        <dbReference type="ARBA" id="ARBA00022490"/>
    </source>
</evidence>
<evidence type="ECO:0000256" key="10">
    <source>
        <dbReference type="ARBA" id="ARBA00023004"/>
    </source>
</evidence>
<comment type="subcellular location">
    <subcellularLocation>
        <location evidence="1 12">Cytoplasm</location>
    </subcellularLocation>
</comment>
<keyword evidence="3 12" id="KW-0963">Cytoplasm</keyword>
<keyword evidence="7 12" id="KW-0949">S-adenosyl-L-methionine</keyword>
<feature type="active site" description="S-methylcysteine intermediate" evidence="12">
    <location>
        <position position="344"/>
    </location>
</feature>
<dbReference type="PANTHER" id="PTHR30544">
    <property type="entry name" value="23S RRNA METHYLTRANSFERASE"/>
    <property type="match status" value="1"/>
</dbReference>
<feature type="domain" description="Radical SAM core" evidence="13">
    <location>
        <begin position="106"/>
        <end position="339"/>
    </location>
</feature>
<dbReference type="NCBIfam" id="TIGR00048">
    <property type="entry name" value="rRNA_mod_RlmN"/>
    <property type="match status" value="1"/>
</dbReference>
<dbReference type="Pfam" id="PF21016">
    <property type="entry name" value="RlmN_N"/>
    <property type="match status" value="1"/>
</dbReference>
<sequence length="356" mass="40192">MTQVTPSSQKVFILDLSFPELEQIVQTWGEPAYRAEQIWRGLYQQLWNVPSHFSTLPKTLRQRLEEEFTFSHLTPMTSLRSSDGNTIKTLFRLPDDLAIEAVLMRYERRNTLCISTQVGCAMGCVFCATGQMGFKRHLSPGEIVEQVLYYARLLRQEGEEVTNIVVMGMGEPFHNYEATMKAIDTLNHPLGMNLGARRFTISTVGLVPAIRRFAAEKRQVNLAISLHATRDDLRSSLLPINRKYPIHEVLAACRDYVAQTGRRITFEWALIQGVNDSVETARELAALLKGLLCHVNVIPLNPTRRYSGTGSTRERANAFKAELERHGIPCTVRIRRGIDIQAGCGQLATLHNPQSQ</sequence>
<dbReference type="PIRSF" id="PIRSF006004">
    <property type="entry name" value="CHP00048"/>
    <property type="match status" value="1"/>
</dbReference>
<feature type="binding site" evidence="12">
    <location>
        <position position="124"/>
    </location>
    <ligand>
        <name>[4Fe-4S] cluster</name>
        <dbReference type="ChEBI" id="CHEBI:49883"/>
        <note>4Fe-4S-S-AdoMet</note>
    </ligand>
</feature>
<dbReference type="FunFam" id="3.20.20.70:FF:000014">
    <property type="entry name" value="Probable dual-specificity RNA methyltransferase RlmN"/>
    <property type="match status" value="1"/>
</dbReference>
<accession>A0A0P6XP84</accession>
<dbReference type="InterPro" id="IPR058240">
    <property type="entry name" value="rSAM_sf"/>
</dbReference>
<keyword evidence="8 12" id="KW-0819">tRNA processing</keyword>
<protein>
    <recommendedName>
        <fullName evidence="12">Probable dual-specificity RNA methyltransferase RlmN</fullName>
        <ecNumber evidence="12">2.1.1.192</ecNumber>
    </recommendedName>
    <alternativeName>
        <fullName evidence="12">23S rRNA (adenine(2503)-C(2))-methyltransferase</fullName>
    </alternativeName>
    <alternativeName>
        <fullName evidence="12">23S rRNA m2A2503 methyltransferase</fullName>
    </alternativeName>
    <alternativeName>
        <fullName evidence="12">Ribosomal RNA large subunit methyltransferase N</fullName>
    </alternativeName>
    <alternativeName>
        <fullName evidence="12">tRNA (adenine(37)-C(2))-methyltransferase</fullName>
    </alternativeName>
    <alternativeName>
        <fullName evidence="12">tRNA m2A37 methyltransferase</fullName>
    </alternativeName>
</protein>
<dbReference type="GO" id="GO:0030488">
    <property type="term" value="P:tRNA methylation"/>
    <property type="evidence" value="ECO:0007669"/>
    <property type="project" value="UniProtKB-UniRule"/>
</dbReference>
<evidence type="ECO:0000256" key="7">
    <source>
        <dbReference type="ARBA" id="ARBA00022691"/>
    </source>
</evidence>
<proteinExistence type="inferred from homology"/>
<dbReference type="InterPro" id="IPR040072">
    <property type="entry name" value="Methyltransferase_A"/>
</dbReference>
<evidence type="ECO:0000256" key="11">
    <source>
        <dbReference type="ARBA" id="ARBA00023014"/>
    </source>
</evidence>
<evidence type="ECO:0000256" key="1">
    <source>
        <dbReference type="ARBA" id="ARBA00004496"/>
    </source>
</evidence>
<organism evidence="14 15">
    <name type="scientific">Thermanaerothrix daxensis</name>
    <dbReference type="NCBI Taxonomy" id="869279"/>
    <lineage>
        <taxon>Bacteria</taxon>
        <taxon>Bacillati</taxon>
        <taxon>Chloroflexota</taxon>
        <taxon>Anaerolineae</taxon>
        <taxon>Anaerolineales</taxon>
        <taxon>Anaerolineaceae</taxon>
        <taxon>Thermanaerothrix</taxon>
    </lineage>
</organism>
<evidence type="ECO:0000256" key="2">
    <source>
        <dbReference type="ARBA" id="ARBA00022485"/>
    </source>
</evidence>
<evidence type="ECO:0000256" key="5">
    <source>
        <dbReference type="ARBA" id="ARBA00022603"/>
    </source>
</evidence>
<dbReference type="InterPro" id="IPR013785">
    <property type="entry name" value="Aldolase_TIM"/>
</dbReference>
<evidence type="ECO:0000259" key="13">
    <source>
        <dbReference type="PROSITE" id="PS51918"/>
    </source>
</evidence>
<dbReference type="Pfam" id="PF04055">
    <property type="entry name" value="Radical_SAM"/>
    <property type="match status" value="1"/>
</dbReference>
<keyword evidence="11 12" id="KW-0411">Iron-sulfur</keyword>
<comment type="function">
    <text evidence="12">Specifically methylates position 2 of adenine 2503 in 23S rRNA and position 2 of adenine 37 in tRNAs.</text>
</comment>
<dbReference type="InterPro" id="IPR004383">
    <property type="entry name" value="rRNA_lsu_MTrfase_RlmN/Cfr"/>
</dbReference>
<dbReference type="CDD" id="cd01335">
    <property type="entry name" value="Radical_SAM"/>
    <property type="match status" value="1"/>
</dbReference>
<reference evidence="14 15" key="1">
    <citation type="submission" date="2015-07" db="EMBL/GenBank/DDBJ databases">
        <title>Whole genome sequence of Thermanaerothrix daxensis DSM 23592.</title>
        <authorList>
            <person name="Hemp J."/>
            <person name="Ward L.M."/>
            <person name="Pace L.A."/>
            <person name="Fischer W.W."/>
        </authorList>
    </citation>
    <scope>NUCLEOTIDE SEQUENCE [LARGE SCALE GENOMIC DNA]</scope>
    <source>
        <strain evidence="14 15">GNS-1</strain>
    </source>
</reference>
<dbReference type="GO" id="GO:0070040">
    <property type="term" value="F:rRNA (adenine(2503)-C2-)-methyltransferase activity"/>
    <property type="evidence" value="ECO:0007669"/>
    <property type="project" value="UniProtKB-UniRule"/>
</dbReference>
<feature type="binding site" evidence="12">
    <location>
        <position position="202"/>
    </location>
    <ligand>
        <name>S-adenosyl-L-methionine</name>
        <dbReference type="ChEBI" id="CHEBI:59789"/>
    </ligand>
</feature>
<comment type="catalytic activity">
    <reaction evidence="12">
        <text>adenosine(37) in tRNA + 2 reduced [2Fe-2S]-[ferredoxin] + 2 S-adenosyl-L-methionine = 2-methyladenosine(37) in tRNA + 5'-deoxyadenosine + L-methionine + 2 oxidized [2Fe-2S]-[ferredoxin] + S-adenosyl-L-homocysteine</text>
        <dbReference type="Rhea" id="RHEA:43332"/>
        <dbReference type="Rhea" id="RHEA-COMP:10000"/>
        <dbReference type="Rhea" id="RHEA-COMP:10001"/>
        <dbReference type="Rhea" id="RHEA-COMP:10162"/>
        <dbReference type="Rhea" id="RHEA-COMP:10485"/>
        <dbReference type="ChEBI" id="CHEBI:17319"/>
        <dbReference type="ChEBI" id="CHEBI:33737"/>
        <dbReference type="ChEBI" id="CHEBI:33738"/>
        <dbReference type="ChEBI" id="CHEBI:57844"/>
        <dbReference type="ChEBI" id="CHEBI:57856"/>
        <dbReference type="ChEBI" id="CHEBI:59789"/>
        <dbReference type="ChEBI" id="CHEBI:74411"/>
        <dbReference type="ChEBI" id="CHEBI:74497"/>
        <dbReference type="EC" id="2.1.1.192"/>
    </reaction>
</comment>
<keyword evidence="2 12" id="KW-0004">4Fe-4S</keyword>
<dbReference type="GO" id="GO:0002935">
    <property type="term" value="F:tRNA (adenine(37)-C2)-methyltransferase activity"/>
    <property type="evidence" value="ECO:0007669"/>
    <property type="project" value="UniProtKB-UniRule"/>
</dbReference>
<dbReference type="SUPFAM" id="SSF102114">
    <property type="entry name" value="Radical SAM enzymes"/>
    <property type="match status" value="1"/>
</dbReference>
<keyword evidence="4 12" id="KW-0698">rRNA processing</keyword>
<dbReference type="SFLD" id="SFLDF00275">
    <property type="entry name" value="adenosine_C2_methyltransferase"/>
    <property type="match status" value="1"/>
</dbReference>
<dbReference type="PATRIC" id="fig|869279.4.peg.1056"/>
<keyword evidence="9 12" id="KW-0479">Metal-binding</keyword>
<dbReference type="GO" id="GO:0019843">
    <property type="term" value="F:rRNA binding"/>
    <property type="evidence" value="ECO:0007669"/>
    <property type="project" value="UniProtKB-UniRule"/>
</dbReference>
<feature type="binding site" evidence="12">
    <location>
        <position position="127"/>
    </location>
    <ligand>
        <name>[4Fe-4S] cluster</name>
        <dbReference type="ChEBI" id="CHEBI:49883"/>
        <note>4Fe-4S-S-AdoMet</note>
    </ligand>
</feature>
<comment type="cofactor">
    <cofactor evidence="12">
        <name>[4Fe-4S] cluster</name>
        <dbReference type="ChEBI" id="CHEBI:49883"/>
    </cofactor>
    <text evidence="12">Binds 1 [4Fe-4S] cluster. The cluster is coordinated with 3 cysteines and an exchangeable S-adenosyl-L-methionine.</text>
</comment>
<dbReference type="EMBL" id="LGKO01000002">
    <property type="protein sequence ID" value="KPL84494.1"/>
    <property type="molecule type" value="Genomic_DNA"/>
</dbReference>
<evidence type="ECO:0000256" key="12">
    <source>
        <dbReference type="HAMAP-Rule" id="MF_01849"/>
    </source>
</evidence>
<feature type="active site" description="Proton acceptor" evidence="12">
    <location>
        <position position="100"/>
    </location>
</feature>
<dbReference type="InterPro" id="IPR048641">
    <property type="entry name" value="RlmN_N"/>
</dbReference>
<dbReference type="HAMAP" id="MF_01849">
    <property type="entry name" value="RNA_methyltr_RlmN"/>
    <property type="match status" value="1"/>
</dbReference>
<evidence type="ECO:0000256" key="6">
    <source>
        <dbReference type="ARBA" id="ARBA00022679"/>
    </source>
</evidence>
<evidence type="ECO:0000313" key="15">
    <source>
        <dbReference type="Proteomes" id="UP000050544"/>
    </source>
</evidence>
<dbReference type="SFLD" id="SFLDG01062">
    <property type="entry name" value="methyltransferase_(Class_A)"/>
    <property type="match status" value="1"/>
</dbReference>
<comment type="miscellaneous">
    <text evidence="12">Reaction proceeds by a ping-pong mechanism involving intermediate methylation of a conserved cysteine residue.</text>
</comment>
<keyword evidence="10 12" id="KW-0408">Iron</keyword>
<dbReference type="GO" id="GO:0070475">
    <property type="term" value="P:rRNA base methylation"/>
    <property type="evidence" value="ECO:0007669"/>
    <property type="project" value="UniProtKB-UniRule"/>
</dbReference>
<comment type="similarity">
    <text evidence="12">Belongs to the radical SAM superfamily. RlmN family.</text>
</comment>
<dbReference type="GO" id="GO:0051539">
    <property type="term" value="F:4 iron, 4 sulfur cluster binding"/>
    <property type="evidence" value="ECO:0007669"/>
    <property type="project" value="UniProtKB-UniRule"/>
</dbReference>
<evidence type="ECO:0000256" key="9">
    <source>
        <dbReference type="ARBA" id="ARBA00022723"/>
    </source>
</evidence>
<dbReference type="PANTHER" id="PTHR30544:SF5">
    <property type="entry name" value="RADICAL SAM CORE DOMAIN-CONTAINING PROTEIN"/>
    <property type="match status" value="1"/>
</dbReference>